<dbReference type="AlphaFoldDB" id="A0A7I4XYS1"/>
<organism evidence="1 2">
    <name type="scientific">Haemonchus contortus</name>
    <name type="common">Barber pole worm</name>
    <dbReference type="NCBI Taxonomy" id="6289"/>
    <lineage>
        <taxon>Eukaryota</taxon>
        <taxon>Metazoa</taxon>
        <taxon>Ecdysozoa</taxon>
        <taxon>Nematoda</taxon>
        <taxon>Chromadorea</taxon>
        <taxon>Rhabditida</taxon>
        <taxon>Rhabditina</taxon>
        <taxon>Rhabditomorpha</taxon>
        <taxon>Strongyloidea</taxon>
        <taxon>Trichostrongylidae</taxon>
        <taxon>Haemonchus</taxon>
    </lineage>
</organism>
<reference evidence="2" key="1">
    <citation type="submission" date="2020-12" db="UniProtKB">
        <authorList>
            <consortium name="WormBaseParasite"/>
        </authorList>
    </citation>
    <scope>IDENTIFICATION</scope>
    <source>
        <strain evidence="2">MHco3</strain>
    </source>
</reference>
<dbReference type="InterPro" id="IPR057711">
    <property type="entry name" value="DUF7951"/>
</dbReference>
<proteinExistence type="predicted"/>
<evidence type="ECO:0000313" key="2">
    <source>
        <dbReference type="WBParaSite" id="HCON_00022960-00001"/>
    </source>
</evidence>
<sequence length="376" mass="42934">MPLECGIGDCVAVVLTRPDSEERKTGRNYVLLRLNDPNGERLSEIKVPWPDGEPEPCEIQYRDSEECVRLTNNATFADIPLRVSRLREVVANRRQRSPPKRFSSFSSTPCPVEESNQKKLHSALKDFVKEPLENGKWKHAFKYLSAKNANADGFLTKDEQTVILHFLPTQSFSSKELKNIYEVLRRTNVFGLSCLASFYELCLSLDQVALVRSAIESTDALSEQCLAVLLDFVASKSSEDDADSDYLLAHLLTRHFDPRLMTDAAARKITIKNASILMQKCMNLYVSPKHGNIAEEALSLMAVLTDVFGSRLVWENDLHHVAEEALEFSERLSEIVSLFNQIEVQQKYSERKREEEESHAQYRIEKISLPRRPLNW</sequence>
<evidence type="ECO:0000313" key="1">
    <source>
        <dbReference type="Proteomes" id="UP000025227"/>
    </source>
</evidence>
<dbReference type="WBParaSite" id="HCON_00022960-00001">
    <property type="protein sequence ID" value="HCON_00022960-00001"/>
    <property type="gene ID" value="HCON_00022960"/>
</dbReference>
<dbReference type="OMA" id="CLASFYE"/>
<accession>A0A7I4XYS1</accession>
<dbReference type="OrthoDB" id="5807896at2759"/>
<name>A0A7I4XYS1_HAECO</name>
<dbReference type="Proteomes" id="UP000025227">
    <property type="component" value="Unplaced"/>
</dbReference>
<dbReference type="Pfam" id="PF25824">
    <property type="entry name" value="DUF7951"/>
    <property type="match status" value="1"/>
</dbReference>
<keyword evidence="1" id="KW-1185">Reference proteome</keyword>
<protein>
    <submittedName>
        <fullName evidence="2">EF-hand domain-containing protein</fullName>
    </submittedName>
</protein>